<dbReference type="Gene3D" id="1.10.260.40">
    <property type="entry name" value="lambda repressor-like DNA-binding domains"/>
    <property type="match status" value="1"/>
</dbReference>
<dbReference type="PROSITE" id="PS50943">
    <property type="entry name" value="HTH_CROC1"/>
    <property type="match status" value="1"/>
</dbReference>
<dbReference type="EMBL" id="BONI01000015">
    <property type="protein sequence ID" value="GIG05450.1"/>
    <property type="molecule type" value="Genomic_DNA"/>
</dbReference>
<dbReference type="SMART" id="SM00530">
    <property type="entry name" value="HTH_XRE"/>
    <property type="match status" value="1"/>
</dbReference>
<dbReference type="SUPFAM" id="SSF47413">
    <property type="entry name" value="lambda repressor-like DNA-binding domains"/>
    <property type="match status" value="1"/>
</dbReference>
<dbReference type="Proteomes" id="UP000630887">
    <property type="component" value="Unassembled WGS sequence"/>
</dbReference>
<proteinExistence type="predicted"/>
<protein>
    <recommendedName>
        <fullName evidence="1">HTH cro/C1-type domain-containing protein</fullName>
    </recommendedName>
</protein>
<dbReference type="Pfam" id="PF13560">
    <property type="entry name" value="HTH_31"/>
    <property type="match status" value="1"/>
</dbReference>
<evidence type="ECO:0000313" key="2">
    <source>
        <dbReference type="EMBL" id="GIG05450.1"/>
    </source>
</evidence>
<reference evidence="2 3" key="1">
    <citation type="submission" date="2021-01" db="EMBL/GenBank/DDBJ databases">
        <title>Whole genome shotgun sequence of Catellatospora coxensis NBRC 107359.</title>
        <authorList>
            <person name="Komaki H."/>
            <person name="Tamura T."/>
        </authorList>
    </citation>
    <scope>NUCLEOTIDE SEQUENCE [LARGE SCALE GENOMIC DNA]</scope>
    <source>
        <strain evidence="2 3">NBRC 107359</strain>
    </source>
</reference>
<dbReference type="GO" id="GO:0003677">
    <property type="term" value="F:DNA binding"/>
    <property type="evidence" value="ECO:0007669"/>
    <property type="project" value="InterPro"/>
</dbReference>
<accession>A0A8J3KQQ4</accession>
<dbReference type="InterPro" id="IPR001387">
    <property type="entry name" value="Cro/C1-type_HTH"/>
</dbReference>
<sequence>MWHDRAERGRVMSVSPVERAVEAFAAELGRWRIDRGMTKKQLASRMGFDPSYISHIEGRRHRPTEDFARRAEAVLNAGGAIWRRFQEYEEARQARGPATLLTREPAVPTQWLPPGTGLVVELEEAQLTYVDGDYHVIVRRALYNAGNEPVTRYLIRVAVDRYPGQPQRSNAHHRAYPLGLDELHLVAFCGEPGAAEPMVWRAKQDRDAFKEIWLLFENADGRFPLYPGERTTVEYRYRVDELKWGTWFERAVRLPTRRLVVQMRFPAMLDPQVWGVETSMAAEEAPLRTPIVRELEGDRAVFTWRTEDPSLNARFQLQWRFRAVTSAPPVVAAH</sequence>
<name>A0A8J3KQQ4_9ACTN</name>
<dbReference type="InterPro" id="IPR010982">
    <property type="entry name" value="Lambda_DNA-bd_dom_sf"/>
</dbReference>
<keyword evidence="3" id="KW-1185">Reference proteome</keyword>
<dbReference type="CDD" id="cd00093">
    <property type="entry name" value="HTH_XRE"/>
    <property type="match status" value="1"/>
</dbReference>
<organism evidence="2 3">
    <name type="scientific">Catellatospora coxensis</name>
    <dbReference type="NCBI Taxonomy" id="310354"/>
    <lineage>
        <taxon>Bacteria</taxon>
        <taxon>Bacillati</taxon>
        <taxon>Actinomycetota</taxon>
        <taxon>Actinomycetes</taxon>
        <taxon>Micromonosporales</taxon>
        <taxon>Micromonosporaceae</taxon>
        <taxon>Catellatospora</taxon>
    </lineage>
</organism>
<dbReference type="AlphaFoldDB" id="A0A8J3KQQ4"/>
<feature type="domain" description="HTH cro/C1-type" evidence="1">
    <location>
        <begin position="30"/>
        <end position="76"/>
    </location>
</feature>
<comment type="caution">
    <text evidence="2">The sequence shown here is derived from an EMBL/GenBank/DDBJ whole genome shotgun (WGS) entry which is preliminary data.</text>
</comment>
<gene>
    <name evidence="2" type="ORF">Cco03nite_21500</name>
</gene>
<evidence type="ECO:0000259" key="1">
    <source>
        <dbReference type="PROSITE" id="PS50943"/>
    </source>
</evidence>
<evidence type="ECO:0000313" key="3">
    <source>
        <dbReference type="Proteomes" id="UP000630887"/>
    </source>
</evidence>